<dbReference type="Proteomes" id="UP001162131">
    <property type="component" value="Unassembled WGS sequence"/>
</dbReference>
<name>A0AAU9IEJ7_9CILI</name>
<dbReference type="EMBL" id="CAJZBQ010000004">
    <property type="protein sequence ID" value="CAG9311692.1"/>
    <property type="molecule type" value="Genomic_DNA"/>
</dbReference>
<sequence>MNFLLNFERKLESKSEIFYLFPALPSFVLFVASMFTAVIIFTNYSEFYDCSSANNELWEFLLGEMIAYYTYIIIYANVLLSVFPILKRISVTLLLMICTILFMIAWNIYGIYAISRSSCEDTVYYSLSAVLIALTFLLLLAKTGYFLYILIRPKKNAREPEKIIPENVHNMSKEEVFESVKNQQTGSPKPSLSKEDNMKEENID</sequence>
<keyword evidence="4" id="KW-1185">Reference proteome</keyword>
<feature type="transmembrane region" description="Helical" evidence="2">
    <location>
        <begin position="20"/>
        <end position="45"/>
    </location>
</feature>
<feature type="transmembrane region" description="Helical" evidence="2">
    <location>
        <begin position="124"/>
        <end position="151"/>
    </location>
</feature>
<gene>
    <name evidence="3" type="ORF">BSTOLATCC_MIC3978</name>
</gene>
<keyword evidence="2" id="KW-0812">Transmembrane</keyword>
<accession>A0AAU9IEJ7</accession>
<comment type="caution">
    <text evidence="3">The sequence shown here is derived from an EMBL/GenBank/DDBJ whole genome shotgun (WGS) entry which is preliminary data.</text>
</comment>
<reference evidence="3" key="1">
    <citation type="submission" date="2021-09" db="EMBL/GenBank/DDBJ databases">
        <authorList>
            <consortium name="AG Swart"/>
            <person name="Singh M."/>
            <person name="Singh A."/>
            <person name="Seah K."/>
            <person name="Emmerich C."/>
        </authorList>
    </citation>
    <scope>NUCLEOTIDE SEQUENCE</scope>
    <source>
        <strain evidence="3">ATCC30299</strain>
    </source>
</reference>
<feature type="region of interest" description="Disordered" evidence="1">
    <location>
        <begin position="179"/>
        <end position="204"/>
    </location>
</feature>
<evidence type="ECO:0000256" key="1">
    <source>
        <dbReference type="SAM" id="MobiDB-lite"/>
    </source>
</evidence>
<organism evidence="3 4">
    <name type="scientific">Blepharisma stoltei</name>
    <dbReference type="NCBI Taxonomy" id="1481888"/>
    <lineage>
        <taxon>Eukaryota</taxon>
        <taxon>Sar</taxon>
        <taxon>Alveolata</taxon>
        <taxon>Ciliophora</taxon>
        <taxon>Postciliodesmatophora</taxon>
        <taxon>Heterotrichea</taxon>
        <taxon>Heterotrichida</taxon>
        <taxon>Blepharismidae</taxon>
        <taxon>Blepharisma</taxon>
    </lineage>
</organism>
<keyword evidence="2" id="KW-0472">Membrane</keyword>
<protein>
    <submittedName>
        <fullName evidence="3">Uncharacterized protein</fullName>
    </submittedName>
</protein>
<dbReference type="AlphaFoldDB" id="A0AAU9IEJ7"/>
<evidence type="ECO:0000256" key="2">
    <source>
        <dbReference type="SAM" id="Phobius"/>
    </source>
</evidence>
<feature type="compositionally biased region" description="Polar residues" evidence="1">
    <location>
        <begin position="180"/>
        <end position="190"/>
    </location>
</feature>
<feature type="compositionally biased region" description="Basic and acidic residues" evidence="1">
    <location>
        <begin position="192"/>
        <end position="204"/>
    </location>
</feature>
<evidence type="ECO:0000313" key="4">
    <source>
        <dbReference type="Proteomes" id="UP001162131"/>
    </source>
</evidence>
<proteinExistence type="predicted"/>
<evidence type="ECO:0000313" key="3">
    <source>
        <dbReference type="EMBL" id="CAG9311692.1"/>
    </source>
</evidence>
<feature type="transmembrane region" description="Helical" evidence="2">
    <location>
        <begin position="93"/>
        <end position="112"/>
    </location>
</feature>
<feature type="transmembrane region" description="Helical" evidence="2">
    <location>
        <begin position="65"/>
        <end position="86"/>
    </location>
</feature>
<keyword evidence="2" id="KW-1133">Transmembrane helix</keyword>